<keyword evidence="2" id="KW-1185">Reference proteome</keyword>
<reference evidence="1 2" key="1">
    <citation type="submission" date="2019-05" db="EMBL/GenBank/DDBJ databases">
        <title>Another draft genome of Portunus trituberculatus and its Hox gene families provides insights of decapod evolution.</title>
        <authorList>
            <person name="Jeong J.-H."/>
            <person name="Song I."/>
            <person name="Kim S."/>
            <person name="Choi T."/>
            <person name="Kim D."/>
            <person name="Ryu S."/>
            <person name="Kim W."/>
        </authorList>
    </citation>
    <scope>NUCLEOTIDE SEQUENCE [LARGE SCALE GENOMIC DNA]</scope>
    <source>
        <tissue evidence="1">Muscle</tissue>
    </source>
</reference>
<gene>
    <name evidence="1" type="ORF">E2C01_077955</name>
</gene>
<protein>
    <submittedName>
        <fullName evidence="1">Uncharacterized protein</fullName>
    </submittedName>
</protein>
<dbReference type="AlphaFoldDB" id="A0A5B7IFR6"/>
<evidence type="ECO:0000313" key="1">
    <source>
        <dbReference type="EMBL" id="MPC83250.1"/>
    </source>
</evidence>
<sequence>MHHYVTTTTTTTATTATTTTTKVTQVASLALESGRPPALPLGEGALDTAIHASGNAQMSR</sequence>
<organism evidence="1 2">
    <name type="scientific">Portunus trituberculatus</name>
    <name type="common">Swimming crab</name>
    <name type="synonym">Neptunus trituberculatus</name>
    <dbReference type="NCBI Taxonomy" id="210409"/>
    <lineage>
        <taxon>Eukaryota</taxon>
        <taxon>Metazoa</taxon>
        <taxon>Ecdysozoa</taxon>
        <taxon>Arthropoda</taxon>
        <taxon>Crustacea</taxon>
        <taxon>Multicrustacea</taxon>
        <taxon>Malacostraca</taxon>
        <taxon>Eumalacostraca</taxon>
        <taxon>Eucarida</taxon>
        <taxon>Decapoda</taxon>
        <taxon>Pleocyemata</taxon>
        <taxon>Brachyura</taxon>
        <taxon>Eubrachyura</taxon>
        <taxon>Portunoidea</taxon>
        <taxon>Portunidae</taxon>
        <taxon>Portuninae</taxon>
        <taxon>Portunus</taxon>
    </lineage>
</organism>
<accession>A0A5B7IFR6</accession>
<name>A0A5B7IFR6_PORTR</name>
<dbReference type="EMBL" id="VSRR010061977">
    <property type="protein sequence ID" value="MPC83250.1"/>
    <property type="molecule type" value="Genomic_DNA"/>
</dbReference>
<comment type="caution">
    <text evidence="1">The sequence shown here is derived from an EMBL/GenBank/DDBJ whole genome shotgun (WGS) entry which is preliminary data.</text>
</comment>
<evidence type="ECO:0000313" key="2">
    <source>
        <dbReference type="Proteomes" id="UP000324222"/>
    </source>
</evidence>
<dbReference type="Proteomes" id="UP000324222">
    <property type="component" value="Unassembled WGS sequence"/>
</dbReference>
<proteinExistence type="predicted"/>